<evidence type="ECO:0000313" key="1">
    <source>
        <dbReference type="EMBL" id="AGK95407.1"/>
    </source>
</evidence>
<sequence>MLDVKTWLQSTGLPVAETAFIKPPSLPYIVFLTNDNIAGGDNKNCISDRSIGIELYSSRIDRDSESKIENLLNEKAIEYKKNRTWIPEDTFFETMYDFNLIEKF</sequence>
<dbReference type="EMBL" id="CP003261">
    <property type="protein sequence ID" value="AGK95407.1"/>
    <property type="molecule type" value="Genomic_DNA"/>
</dbReference>
<dbReference type="Proteomes" id="UP000013523">
    <property type="component" value="Chromosome"/>
</dbReference>
<gene>
    <name evidence="1" type="ORF">Clopa_0345</name>
</gene>
<dbReference type="STRING" id="86416.Clopa_0345"/>
<dbReference type="KEGG" id="cpas:Clopa_0345"/>
<accession>R4JX56</accession>
<dbReference type="AlphaFoldDB" id="R4JX56"/>
<dbReference type="OrthoDB" id="2061576at2"/>
<protein>
    <submittedName>
        <fullName evidence="1">Uncharacterized protein</fullName>
    </submittedName>
</protein>
<evidence type="ECO:0000313" key="2">
    <source>
        <dbReference type="Proteomes" id="UP000013523"/>
    </source>
</evidence>
<dbReference type="RefSeq" id="WP_015613734.1">
    <property type="nucleotide sequence ID" value="NC_021182.1"/>
</dbReference>
<name>R4JX56_CLOPA</name>
<keyword evidence="2" id="KW-1185">Reference proteome</keyword>
<organism evidence="1 2">
    <name type="scientific">Clostridium pasteurianum BC1</name>
    <dbReference type="NCBI Taxonomy" id="86416"/>
    <lineage>
        <taxon>Bacteria</taxon>
        <taxon>Bacillati</taxon>
        <taxon>Bacillota</taxon>
        <taxon>Clostridia</taxon>
        <taxon>Eubacteriales</taxon>
        <taxon>Clostridiaceae</taxon>
        <taxon>Clostridium</taxon>
    </lineage>
</organism>
<dbReference type="HOGENOM" id="CLU_171585_0_0_9"/>
<proteinExistence type="predicted"/>
<dbReference type="PATRIC" id="fig|86416.3.peg.323"/>
<reference evidence="1 2" key="1">
    <citation type="submission" date="2012-01" db="EMBL/GenBank/DDBJ databases">
        <title>Complete sequence of chromosome of Clostridium pasteurianum BC1.</title>
        <authorList>
            <consortium name="US DOE Joint Genome Institute"/>
            <person name="Lucas S."/>
            <person name="Han J."/>
            <person name="Lapidus A."/>
            <person name="Cheng J.-F."/>
            <person name="Goodwin L."/>
            <person name="Pitluck S."/>
            <person name="Peters L."/>
            <person name="Mikhailova N."/>
            <person name="Teshima H."/>
            <person name="Detter J.C."/>
            <person name="Han C."/>
            <person name="Tapia R."/>
            <person name="Land M."/>
            <person name="Hauser L."/>
            <person name="Kyrpides N."/>
            <person name="Ivanova N."/>
            <person name="Pagani I."/>
            <person name="Dunn J."/>
            <person name="Taghavi S."/>
            <person name="Francis A."/>
            <person name="van der Lelie D."/>
            <person name="Woyke T."/>
        </authorList>
    </citation>
    <scope>NUCLEOTIDE SEQUENCE [LARGE SCALE GENOMIC DNA]</scope>
    <source>
        <strain evidence="1 2">BC1</strain>
    </source>
</reference>